<organism evidence="1 2">
    <name type="scientific">Rhipicephalus sanguineus</name>
    <name type="common">Brown dog tick</name>
    <name type="synonym">Ixodes sanguineus</name>
    <dbReference type="NCBI Taxonomy" id="34632"/>
    <lineage>
        <taxon>Eukaryota</taxon>
        <taxon>Metazoa</taxon>
        <taxon>Ecdysozoa</taxon>
        <taxon>Arthropoda</taxon>
        <taxon>Chelicerata</taxon>
        <taxon>Arachnida</taxon>
        <taxon>Acari</taxon>
        <taxon>Parasitiformes</taxon>
        <taxon>Ixodida</taxon>
        <taxon>Ixodoidea</taxon>
        <taxon>Ixodidae</taxon>
        <taxon>Rhipicephalinae</taxon>
        <taxon>Rhipicephalus</taxon>
        <taxon>Rhipicephalus</taxon>
    </lineage>
</organism>
<proteinExistence type="predicted"/>
<protein>
    <submittedName>
        <fullName evidence="1">Uncharacterized protein</fullName>
    </submittedName>
</protein>
<dbReference type="AlphaFoldDB" id="A0A9D4STP9"/>
<sequence>MKQREAALELGLSRPRSAYGAVGTSEGSPEPPHERIGIIVRRVHDLRVLDHPVGVLGILRRIVERRPAGGSLRRRQRPHLPDPSKSRLASFPFQYAAFIGHASRSGRTCSETYGRCRLRPGELIEMYAARGQPRLRVQGSSAALTVLPASFTRDAPKPSVDGQRGIAQKDAPNAALLSPQYVLNTGSSGYDLLKKMLKDVLVGRKSFKRPSAPAEDESRALITIQFSGR</sequence>
<name>A0A9D4STP9_RHISA</name>
<reference evidence="1" key="2">
    <citation type="submission" date="2021-09" db="EMBL/GenBank/DDBJ databases">
        <authorList>
            <person name="Jia N."/>
            <person name="Wang J."/>
            <person name="Shi W."/>
            <person name="Du L."/>
            <person name="Sun Y."/>
            <person name="Zhan W."/>
            <person name="Jiang J."/>
            <person name="Wang Q."/>
            <person name="Zhang B."/>
            <person name="Ji P."/>
            <person name="Sakyi L.B."/>
            <person name="Cui X."/>
            <person name="Yuan T."/>
            <person name="Jiang B."/>
            <person name="Yang W."/>
            <person name="Lam T.T.-Y."/>
            <person name="Chang Q."/>
            <person name="Ding S."/>
            <person name="Wang X."/>
            <person name="Zhu J."/>
            <person name="Ruan X."/>
            <person name="Zhao L."/>
            <person name="Wei J."/>
            <person name="Que T."/>
            <person name="Du C."/>
            <person name="Cheng J."/>
            <person name="Dai P."/>
            <person name="Han X."/>
            <person name="Huang E."/>
            <person name="Gao Y."/>
            <person name="Liu J."/>
            <person name="Shao H."/>
            <person name="Ye R."/>
            <person name="Li L."/>
            <person name="Wei W."/>
            <person name="Wang X."/>
            <person name="Wang C."/>
            <person name="Huo Q."/>
            <person name="Li W."/>
            <person name="Guo W."/>
            <person name="Chen H."/>
            <person name="Chen S."/>
            <person name="Zhou L."/>
            <person name="Zhou L."/>
            <person name="Ni X."/>
            <person name="Tian J."/>
            <person name="Zhou Y."/>
            <person name="Sheng Y."/>
            <person name="Liu T."/>
            <person name="Pan Y."/>
            <person name="Xia L."/>
            <person name="Li J."/>
            <person name="Zhao F."/>
            <person name="Cao W."/>
        </authorList>
    </citation>
    <scope>NUCLEOTIDE SEQUENCE</scope>
    <source>
        <strain evidence="1">Rsan-2018</strain>
        <tissue evidence="1">Larvae</tissue>
    </source>
</reference>
<evidence type="ECO:0000313" key="1">
    <source>
        <dbReference type="EMBL" id="KAH7946862.1"/>
    </source>
</evidence>
<dbReference type="Proteomes" id="UP000821837">
    <property type="component" value="Chromosome 6"/>
</dbReference>
<evidence type="ECO:0000313" key="2">
    <source>
        <dbReference type="Proteomes" id="UP000821837"/>
    </source>
</evidence>
<dbReference type="EMBL" id="JABSTV010001252">
    <property type="protein sequence ID" value="KAH7946862.1"/>
    <property type="molecule type" value="Genomic_DNA"/>
</dbReference>
<gene>
    <name evidence="1" type="ORF">HPB52_005214</name>
</gene>
<accession>A0A9D4STP9</accession>
<keyword evidence="2" id="KW-1185">Reference proteome</keyword>
<reference evidence="1" key="1">
    <citation type="journal article" date="2020" name="Cell">
        <title>Large-Scale Comparative Analyses of Tick Genomes Elucidate Their Genetic Diversity and Vector Capacities.</title>
        <authorList>
            <consortium name="Tick Genome and Microbiome Consortium (TIGMIC)"/>
            <person name="Jia N."/>
            <person name="Wang J."/>
            <person name="Shi W."/>
            <person name="Du L."/>
            <person name="Sun Y."/>
            <person name="Zhan W."/>
            <person name="Jiang J.F."/>
            <person name="Wang Q."/>
            <person name="Zhang B."/>
            <person name="Ji P."/>
            <person name="Bell-Sakyi L."/>
            <person name="Cui X.M."/>
            <person name="Yuan T.T."/>
            <person name="Jiang B.G."/>
            <person name="Yang W.F."/>
            <person name="Lam T.T."/>
            <person name="Chang Q.C."/>
            <person name="Ding S.J."/>
            <person name="Wang X.J."/>
            <person name="Zhu J.G."/>
            <person name="Ruan X.D."/>
            <person name="Zhao L."/>
            <person name="Wei J.T."/>
            <person name="Ye R.Z."/>
            <person name="Que T.C."/>
            <person name="Du C.H."/>
            <person name="Zhou Y.H."/>
            <person name="Cheng J.X."/>
            <person name="Dai P.F."/>
            <person name="Guo W.B."/>
            <person name="Han X.H."/>
            <person name="Huang E.J."/>
            <person name="Li L.F."/>
            <person name="Wei W."/>
            <person name="Gao Y.C."/>
            <person name="Liu J.Z."/>
            <person name="Shao H.Z."/>
            <person name="Wang X."/>
            <person name="Wang C.C."/>
            <person name="Yang T.C."/>
            <person name="Huo Q.B."/>
            <person name="Li W."/>
            <person name="Chen H.Y."/>
            <person name="Chen S.E."/>
            <person name="Zhou L.G."/>
            <person name="Ni X.B."/>
            <person name="Tian J.H."/>
            <person name="Sheng Y."/>
            <person name="Liu T."/>
            <person name="Pan Y.S."/>
            <person name="Xia L.Y."/>
            <person name="Li J."/>
            <person name="Zhao F."/>
            <person name="Cao W.C."/>
        </authorList>
    </citation>
    <scope>NUCLEOTIDE SEQUENCE</scope>
    <source>
        <strain evidence="1">Rsan-2018</strain>
    </source>
</reference>
<comment type="caution">
    <text evidence="1">The sequence shown here is derived from an EMBL/GenBank/DDBJ whole genome shotgun (WGS) entry which is preliminary data.</text>
</comment>